<evidence type="ECO:0000256" key="4">
    <source>
        <dbReference type="ARBA" id="ARBA00022840"/>
    </source>
</evidence>
<keyword evidence="1 7" id="KW-0436">Ligase</keyword>
<dbReference type="InterPro" id="IPR011761">
    <property type="entry name" value="ATP-grasp"/>
</dbReference>
<comment type="caution">
    <text evidence="7">The sequence shown here is derived from an EMBL/GenBank/DDBJ whole genome shotgun (WGS) entry which is preliminary data.</text>
</comment>
<name>A0A161YB00_COLIC</name>
<keyword evidence="4 5" id="KW-0067">ATP-binding</keyword>
<dbReference type="GO" id="GO:0005524">
    <property type="term" value="F:ATP binding"/>
    <property type="evidence" value="ECO:0007669"/>
    <property type="project" value="UniProtKB-UniRule"/>
</dbReference>
<accession>A0A161YB00</accession>
<dbReference type="GO" id="GO:0046872">
    <property type="term" value="F:metal ion binding"/>
    <property type="evidence" value="ECO:0007669"/>
    <property type="project" value="InterPro"/>
</dbReference>
<dbReference type="Gene3D" id="3.30.1490.20">
    <property type="entry name" value="ATP-grasp fold, A domain"/>
    <property type="match status" value="1"/>
</dbReference>
<dbReference type="STRING" id="1573173.A0A161YB00"/>
<evidence type="ECO:0000259" key="6">
    <source>
        <dbReference type="PROSITE" id="PS50975"/>
    </source>
</evidence>
<dbReference type="Gene3D" id="3.30.470.20">
    <property type="entry name" value="ATP-grasp fold, B domain"/>
    <property type="match status" value="1"/>
</dbReference>
<dbReference type="PROSITE" id="PS50975">
    <property type="entry name" value="ATP_GRASP"/>
    <property type="match status" value="1"/>
</dbReference>
<keyword evidence="8" id="KW-1185">Reference proteome</keyword>
<evidence type="ECO:0000313" key="8">
    <source>
        <dbReference type="Proteomes" id="UP000076584"/>
    </source>
</evidence>
<dbReference type="EMBL" id="LFIW01000359">
    <property type="protein sequence ID" value="KZL86852.1"/>
    <property type="molecule type" value="Genomic_DNA"/>
</dbReference>
<feature type="domain" description="ATP-grasp" evidence="6">
    <location>
        <begin position="5"/>
        <end position="207"/>
    </location>
</feature>
<organism evidence="7 8">
    <name type="scientific">Colletotrichum incanum</name>
    <name type="common">Soybean anthracnose fungus</name>
    <dbReference type="NCBI Taxonomy" id="1573173"/>
    <lineage>
        <taxon>Eukaryota</taxon>
        <taxon>Fungi</taxon>
        <taxon>Dikarya</taxon>
        <taxon>Ascomycota</taxon>
        <taxon>Pezizomycotina</taxon>
        <taxon>Sordariomycetes</taxon>
        <taxon>Hypocreomycetidae</taxon>
        <taxon>Glomerellales</taxon>
        <taxon>Glomerellaceae</taxon>
        <taxon>Colletotrichum</taxon>
        <taxon>Colletotrichum spaethianum species complex</taxon>
    </lineage>
</organism>
<dbReference type="GO" id="GO:0004637">
    <property type="term" value="F:phosphoribosylamine-glycine ligase activity"/>
    <property type="evidence" value="ECO:0007669"/>
    <property type="project" value="InterPro"/>
</dbReference>
<keyword evidence="2" id="KW-0677">Repeat</keyword>
<dbReference type="PROSITE" id="PS00184">
    <property type="entry name" value="GARS"/>
    <property type="match status" value="1"/>
</dbReference>
<dbReference type="InterPro" id="IPR020559">
    <property type="entry name" value="PRibGlycinamide_synth_CS"/>
</dbReference>
<dbReference type="SMART" id="SM01209">
    <property type="entry name" value="GARS_A"/>
    <property type="match status" value="1"/>
</dbReference>
<proteinExistence type="predicted"/>
<dbReference type="InterPro" id="IPR013815">
    <property type="entry name" value="ATP_grasp_subdomain_1"/>
</dbReference>
<evidence type="ECO:0000256" key="3">
    <source>
        <dbReference type="ARBA" id="ARBA00022741"/>
    </source>
</evidence>
<dbReference type="GO" id="GO:0009113">
    <property type="term" value="P:purine nucleobase biosynthetic process"/>
    <property type="evidence" value="ECO:0007669"/>
    <property type="project" value="InterPro"/>
</dbReference>
<dbReference type="InterPro" id="IPR000115">
    <property type="entry name" value="PRibGlycinamide_synth"/>
</dbReference>
<dbReference type="Pfam" id="PF24883">
    <property type="entry name" value="NPHP3_N"/>
    <property type="match status" value="1"/>
</dbReference>
<dbReference type="InterPro" id="IPR020561">
    <property type="entry name" value="PRibGlycinamid_synth_ATP-grasp"/>
</dbReference>
<evidence type="ECO:0000256" key="5">
    <source>
        <dbReference type="PROSITE-ProRule" id="PRU00409"/>
    </source>
</evidence>
<evidence type="ECO:0000256" key="1">
    <source>
        <dbReference type="ARBA" id="ARBA00022598"/>
    </source>
</evidence>
<keyword evidence="3 5" id="KW-0547">Nucleotide-binding</keyword>
<evidence type="ECO:0000313" key="7">
    <source>
        <dbReference type="EMBL" id="KZL86852.1"/>
    </source>
</evidence>
<gene>
    <name evidence="7" type="ORF">CI238_09782</name>
</gene>
<dbReference type="AlphaFoldDB" id="A0A161YB00"/>
<sequence>MTRHEIPTARYQTFAKSEEAIRYIKSEVTGPTVVKAWGLAAVKGVLMATTPAEAIRAVHDIIVRREFGDEGDEVVIEEMLQGDEISITLVTDGRTLKLFPVGQDAQRVYNGNLGPNTGGMGVYAPTPLLSSEKIEEVTRTILNPTIEGIKSEGHPFVGFICIGLMMTANGPKLIEYNARFGDPEAQTLLPMLEEDSDLAKVMISCTNQELELVNLRFKNKSAVSVVMASEGYPGPYQCGATAILRGFMYLLILQQPSLIQHVEKAYEYTGKQLFEGEGAVYRLSRALTSMLHDPLAKESYLIIDALDECERDRQQLLNFIAKNVSDFPVKWIVSSRYRGDIEQSLKQDDSRRRLNLELNEGHVTQDINTFIDYKVSELVSLKDDRQKQQKVHNGLRSKADGTFLWVDLVVR</sequence>
<reference evidence="7 8" key="1">
    <citation type="submission" date="2015-06" db="EMBL/GenBank/DDBJ databases">
        <title>Survival trade-offs in plant roots during colonization by closely related pathogenic and mutualistic fungi.</title>
        <authorList>
            <person name="Hacquard S."/>
            <person name="Kracher B."/>
            <person name="Hiruma K."/>
            <person name="Weinman A."/>
            <person name="Muench P."/>
            <person name="Garrido Oter R."/>
            <person name="Ver Loren van Themaat E."/>
            <person name="Dallerey J.-F."/>
            <person name="Damm U."/>
            <person name="Henrissat B."/>
            <person name="Lespinet O."/>
            <person name="Thon M."/>
            <person name="Kemen E."/>
            <person name="McHardy A.C."/>
            <person name="Schulze-Lefert P."/>
            <person name="O'Connell R.J."/>
        </authorList>
    </citation>
    <scope>NUCLEOTIDE SEQUENCE [LARGE SCALE GENOMIC DNA]</scope>
    <source>
        <strain evidence="7 8">MAFF 238704</strain>
    </source>
</reference>
<dbReference type="PANTHER" id="PTHR43472:SF1">
    <property type="entry name" value="PHOSPHORIBOSYLAMINE--GLYCINE LIGASE, CHLOROPLASTIC"/>
    <property type="match status" value="1"/>
</dbReference>
<evidence type="ECO:0000256" key="2">
    <source>
        <dbReference type="ARBA" id="ARBA00022737"/>
    </source>
</evidence>
<dbReference type="Proteomes" id="UP000076584">
    <property type="component" value="Unassembled WGS sequence"/>
</dbReference>
<dbReference type="Pfam" id="PF01071">
    <property type="entry name" value="GARS_A"/>
    <property type="match status" value="1"/>
</dbReference>
<dbReference type="SUPFAM" id="SSF56059">
    <property type="entry name" value="Glutathione synthetase ATP-binding domain-like"/>
    <property type="match status" value="1"/>
</dbReference>
<dbReference type="InterPro" id="IPR056884">
    <property type="entry name" value="NPHP3-like_N"/>
</dbReference>
<protein>
    <submittedName>
        <fullName evidence="7">Phosphoribosylamine-glycine ligase</fullName>
    </submittedName>
</protein>
<dbReference type="PANTHER" id="PTHR43472">
    <property type="entry name" value="PHOSPHORIBOSYLAMINE--GLYCINE LIGASE"/>
    <property type="match status" value="1"/>
</dbReference>